<dbReference type="OrthoDB" id="7642434at2"/>
<sequence length="302" mass="34229">MAQPIEQPLPTWQLVIVLWGTKYSVREVNRLIDTVREKASQPFRPVLITDRDRPGLAEDVVVKTFPEGFIKPEMIGPGCHAKLSMFEAGVVPRDLPAVYVDIDTVVLGDLARLLSLPKTDQAVILFQSAVIPIGKIGRFIFKITNGRKYARGNSSIVVYHPRECGYIAEKWHEMFTRLGGIKARPMIADERFMSWCAQEHLQRIPRDVAVKFPTEFMLPWRWLILTRASLPWVRRRWAGLLAVTLPGIEVKGDALLAMEEGTEVVDKKGRRLIWSEKAIGPMKSRLLGYYRALDAGRKETGA</sequence>
<organism evidence="1 2">
    <name type="scientific">Shimia isoporae</name>
    <dbReference type="NCBI Taxonomy" id="647720"/>
    <lineage>
        <taxon>Bacteria</taxon>
        <taxon>Pseudomonadati</taxon>
        <taxon>Pseudomonadota</taxon>
        <taxon>Alphaproteobacteria</taxon>
        <taxon>Rhodobacterales</taxon>
        <taxon>Roseobacteraceae</taxon>
    </lineage>
</organism>
<dbReference type="Proteomes" id="UP000295673">
    <property type="component" value="Unassembled WGS sequence"/>
</dbReference>
<protein>
    <recommendedName>
        <fullName evidence="3">Glycosyl transferase family 8</fullName>
    </recommendedName>
</protein>
<proteinExistence type="predicted"/>
<dbReference type="InterPro" id="IPR029044">
    <property type="entry name" value="Nucleotide-diphossugar_trans"/>
</dbReference>
<dbReference type="AlphaFoldDB" id="A0A4R1NMR8"/>
<keyword evidence="2" id="KW-1185">Reference proteome</keyword>
<evidence type="ECO:0000313" key="1">
    <source>
        <dbReference type="EMBL" id="TCL09475.1"/>
    </source>
</evidence>
<evidence type="ECO:0008006" key="3">
    <source>
        <dbReference type="Google" id="ProtNLM"/>
    </source>
</evidence>
<gene>
    <name evidence="1" type="ORF">BXY66_1523</name>
</gene>
<accession>A0A4R1NMR8</accession>
<dbReference type="EMBL" id="SMGR01000001">
    <property type="protein sequence ID" value="TCL09475.1"/>
    <property type="molecule type" value="Genomic_DNA"/>
</dbReference>
<name>A0A4R1NMR8_9RHOB</name>
<comment type="caution">
    <text evidence="1">The sequence shown here is derived from an EMBL/GenBank/DDBJ whole genome shotgun (WGS) entry which is preliminary data.</text>
</comment>
<reference evidence="1 2" key="1">
    <citation type="submission" date="2019-03" db="EMBL/GenBank/DDBJ databases">
        <title>Genomic Encyclopedia of Archaeal and Bacterial Type Strains, Phase II (KMG-II): from individual species to whole genera.</title>
        <authorList>
            <person name="Goeker M."/>
        </authorList>
    </citation>
    <scope>NUCLEOTIDE SEQUENCE [LARGE SCALE GENOMIC DNA]</scope>
    <source>
        <strain evidence="1 2">DSM 26433</strain>
    </source>
</reference>
<dbReference type="RefSeq" id="WP_132859512.1">
    <property type="nucleotide sequence ID" value="NZ_SMGR01000001.1"/>
</dbReference>
<dbReference type="SUPFAM" id="SSF53448">
    <property type="entry name" value="Nucleotide-diphospho-sugar transferases"/>
    <property type="match status" value="1"/>
</dbReference>
<evidence type="ECO:0000313" key="2">
    <source>
        <dbReference type="Proteomes" id="UP000295673"/>
    </source>
</evidence>